<dbReference type="InterPro" id="IPR027417">
    <property type="entry name" value="P-loop_NTPase"/>
</dbReference>
<dbReference type="Gene3D" id="3.40.50.300">
    <property type="entry name" value="P-loop containing nucleotide triphosphate hydrolases"/>
    <property type="match status" value="1"/>
</dbReference>
<dbReference type="EMBL" id="FNBO01000001">
    <property type="protein sequence ID" value="SDF04140.1"/>
    <property type="molecule type" value="Genomic_DNA"/>
</dbReference>
<proteinExistence type="predicted"/>
<keyword evidence="2" id="KW-1185">Reference proteome</keyword>
<keyword evidence="1" id="KW-0131">Cell cycle</keyword>
<keyword evidence="1" id="KW-0132">Cell division</keyword>
<name>A0A1G7HUL2_9EURY</name>
<dbReference type="Proteomes" id="UP000324020">
    <property type="component" value="Unassembled WGS sequence"/>
</dbReference>
<protein>
    <submittedName>
        <fullName evidence="1">Cell division control protein 6</fullName>
    </submittedName>
</protein>
<sequence>MFGAVVCRLVNGLLPERASRFPEWGLGTRDAFDELYRQFDRIGGTHRVVCDEIDHLEDANTLLDELSHARATGHT</sequence>
<organism evidence="1 2">
    <name type="scientific">Halorubrum xinjiangense</name>
    <dbReference type="NCBI Taxonomy" id="261291"/>
    <lineage>
        <taxon>Archaea</taxon>
        <taxon>Methanobacteriati</taxon>
        <taxon>Methanobacteriota</taxon>
        <taxon>Stenosarchaea group</taxon>
        <taxon>Halobacteria</taxon>
        <taxon>Halobacteriales</taxon>
        <taxon>Haloferacaceae</taxon>
        <taxon>Halorubrum</taxon>
    </lineage>
</organism>
<evidence type="ECO:0000313" key="2">
    <source>
        <dbReference type="Proteomes" id="UP000324020"/>
    </source>
</evidence>
<evidence type="ECO:0000313" key="1">
    <source>
        <dbReference type="EMBL" id="SDF04140.1"/>
    </source>
</evidence>
<reference evidence="1 2" key="1">
    <citation type="submission" date="2016-10" db="EMBL/GenBank/DDBJ databases">
        <authorList>
            <person name="Varghese N."/>
            <person name="Submissions S."/>
        </authorList>
    </citation>
    <scope>NUCLEOTIDE SEQUENCE [LARGE SCALE GENOMIC DNA]</scope>
    <source>
        <strain evidence="1 2">CGMCC 1.3527</strain>
    </source>
</reference>
<dbReference type="AlphaFoldDB" id="A0A1G7HUL2"/>
<accession>A0A1G7HUL2</accession>
<gene>
    <name evidence="1" type="ORF">SAMN04488067_101523</name>
</gene>
<dbReference type="GO" id="GO:0051301">
    <property type="term" value="P:cell division"/>
    <property type="evidence" value="ECO:0007669"/>
    <property type="project" value="UniProtKB-KW"/>
</dbReference>